<feature type="transmembrane region" description="Helical" evidence="7">
    <location>
        <begin position="184"/>
        <end position="208"/>
    </location>
</feature>
<feature type="transmembrane region" description="Helical" evidence="7">
    <location>
        <begin position="404"/>
        <end position="429"/>
    </location>
</feature>
<reference evidence="9 10" key="1">
    <citation type="journal article" date="2024" name="Commun. Biol.">
        <title>Comparative genomic analysis of thermophilic fungi reveals convergent evolutionary adaptations and gene losses.</title>
        <authorList>
            <person name="Steindorff A.S."/>
            <person name="Aguilar-Pontes M.V."/>
            <person name="Robinson A.J."/>
            <person name="Andreopoulos B."/>
            <person name="LaButti K."/>
            <person name="Kuo A."/>
            <person name="Mondo S."/>
            <person name="Riley R."/>
            <person name="Otillar R."/>
            <person name="Haridas S."/>
            <person name="Lipzen A."/>
            <person name="Grimwood J."/>
            <person name="Schmutz J."/>
            <person name="Clum A."/>
            <person name="Reid I.D."/>
            <person name="Moisan M.C."/>
            <person name="Butler G."/>
            <person name="Nguyen T.T.M."/>
            <person name="Dewar K."/>
            <person name="Conant G."/>
            <person name="Drula E."/>
            <person name="Henrissat B."/>
            <person name="Hansel C."/>
            <person name="Singer S."/>
            <person name="Hutchinson M.I."/>
            <person name="de Vries R.P."/>
            <person name="Natvig D.O."/>
            <person name="Powell A.J."/>
            <person name="Tsang A."/>
            <person name="Grigoriev I.V."/>
        </authorList>
    </citation>
    <scope>NUCLEOTIDE SEQUENCE [LARGE SCALE GENOMIC DNA]</scope>
    <source>
        <strain evidence="9 10">ATCC 22073</strain>
    </source>
</reference>
<evidence type="ECO:0000313" key="9">
    <source>
        <dbReference type="EMBL" id="KAL2270024.1"/>
    </source>
</evidence>
<gene>
    <name evidence="9" type="ORF">VTJ83DRAFT_2208</name>
</gene>
<feature type="transmembrane region" description="Helical" evidence="7">
    <location>
        <begin position="84"/>
        <end position="102"/>
    </location>
</feature>
<feature type="compositionally biased region" description="Polar residues" evidence="6">
    <location>
        <begin position="566"/>
        <end position="576"/>
    </location>
</feature>
<proteinExistence type="predicted"/>
<evidence type="ECO:0000256" key="7">
    <source>
        <dbReference type="SAM" id="Phobius"/>
    </source>
</evidence>
<evidence type="ECO:0000256" key="2">
    <source>
        <dbReference type="ARBA" id="ARBA00022448"/>
    </source>
</evidence>
<evidence type="ECO:0000313" key="10">
    <source>
        <dbReference type="Proteomes" id="UP001600064"/>
    </source>
</evidence>
<evidence type="ECO:0000259" key="8">
    <source>
        <dbReference type="PROSITE" id="PS50850"/>
    </source>
</evidence>
<keyword evidence="2" id="KW-0813">Transport</keyword>
<dbReference type="PANTHER" id="PTHR23504:SF8">
    <property type="entry name" value="TRANSPORTER, PUTATIVE (AFU_ORTHOLOGUE AFUA_1G03730)-RELATED"/>
    <property type="match status" value="1"/>
</dbReference>
<feature type="transmembrane region" description="Helical" evidence="7">
    <location>
        <begin position="475"/>
        <end position="496"/>
    </location>
</feature>
<feature type="transmembrane region" description="Helical" evidence="7">
    <location>
        <begin position="379"/>
        <end position="397"/>
    </location>
</feature>
<dbReference type="InterPro" id="IPR020846">
    <property type="entry name" value="MFS_dom"/>
</dbReference>
<comment type="caution">
    <text evidence="9">The sequence shown here is derived from an EMBL/GenBank/DDBJ whole genome shotgun (WGS) entry which is preliminary data.</text>
</comment>
<dbReference type="GeneID" id="98123097"/>
<keyword evidence="10" id="KW-1185">Reference proteome</keyword>
<feature type="region of interest" description="Disordered" evidence="6">
    <location>
        <begin position="511"/>
        <end position="576"/>
    </location>
</feature>
<feature type="transmembrane region" description="Helical" evidence="7">
    <location>
        <begin position="53"/>
        <end position="72"/>
    </location>
</feature>
<dbReference type="Proteomes" id="UP001600064">
    <property type="component" value="Unassembled WGS sequence"/>
</dbReference>
<dbReference type="Pfam" id="PF07690">
    <property type="entry name" value="MFS_1"/>
    <property type="match status" value="1"/>
</dbReference>
<evidence type="ECO:0000256" key="3">
    <source>
        <dbReference type="ARBA" id="ARBA00022692"/>
    </source>
</evidence>
<protein>
    <recommendedName>
        <fullName evidence="8">Major facilitator superfamily (MFS) profile domain-containing protein</fullName>
    </recommendedName>
</protein>
<feature type="compositionally biased region" description="Acidic residues" evidence="6">
    <location>
        <begin position="529"/>
        <end position="539"/>
    </location>
</feature>
<dbReference type="EMBL" id="JAZGUE010000002">
    <property type="protein sequence ID" value="KAL2270024.1"/>
    <property type="molecule type" value="Genomic_DNA"/>
</dbReference>
<keyword evidence="5 7" id="KW-0472">Membrane</keyword>
<dbReference type="InterPro" id="IPR036259">
    <property type="entry name" value="MFS_trans_sf"/>
</dbReference>
<keyword evidence="4 7" id="KW-1133">Transmembrane helix</keyword>
<dbReference type="SUPFAM" id="SSF103473">
    <property type="entry name" value="MFS general substrate transporter"/>
    <property type="match status" value="1"/>
</dbReference>
<evidence type="ECO:0000256" key="1">
    <source>
        <dbReference type="ARBA" id="ARBA00004141"/>
    </source>
</evidence>
<dbReference type="PROSITE" id="PS50850">
    <property type="entry name" value="MFS"/>
    <property type="match status" value="1"/>
</dbReference>
<evidence type="ECO:0000256" key="5">
    <source>
        <dbReference type="ARBA" id="ARBA00023136"/>
    </source>
</evidence>
<feature type="transmembrane region" description="Helical" evidence="7">
    <location>
        <begin position="142"/>
        <end position="164"/>
    </location>
</feature>
<keyword evidence="3 7" id="KW-0812">Transmembrane</keyword>
<feature type="transmembrane region" description="Helical" evidence="7">
    <location>
        <begin position="108"/>
        <end position="130"/>
    </location>
</feature>
<feature type="transmembrane region" description="Helical" evidence="7">
    <location>
        <begin position="349"/>
        <end position="373"/>
    </location>
</feature>
<accession>A0ABR4DI77</accession>
<evidence type="ECO:0000256" key="6">
    <source>
        <dbReference type="SAM" id="MobiDB-lite"/>
    </source>
</evidence>
<organism evidence="9 10">
    <name type="scientific">Remersonia thermophila</name>
    <dbReference type="NCBI Taxonomy" id="72144"/>
    <lineage>
        <taxon>Eukaryota</taxon>
        <taxon>Fungi</taxon>
        <taxon>Dikarya</taxon>
        <taxon>Ascomycota</taxon>
        <taxon>Pezizomycotina</taxon>
        <taxon>Sordariomycetes</taxon>
        <taxon>Sordariomycetidae</taxon>
        <taxon>Sordariales</taxon>
        <taxon>Sordariales incertae sedis</taxon>
        <taxon>Remersonia</taxon>
    </lineage>
</organism>
<dbReference type="InterPro" id="IPR011701">
    <property type="entry name" value="MFS"/>
</dbReference>
<dbReference type="RefSeq" id="XP_070868748.1">
    <property type="nucleotide sequence ID" value="XM_071008453.1"/>
</dbReference>
<dbReference type="Gene3D" id="1.20.1250.20">
    <property type="entry name" value="MFS general substrate transporter like domains"/>
    <property type="match status" value="1"/>
</dbReference>
<name>A0ABR4DI77_9PEZI</name>
<comment type="subcellular location">
    <subcellularLocation>
        <location evidence="1">Membrane</location>
        <topology evidence="1">Multi-pass membrane protein</topology>
    </subcellularLocation>
</comment>
<feature type="domain" description="Major facilitator superfamily (MFS) profile" evidence="8">
    <location>
        <begin position="14"/>
        <end position="500"/>
    </location>
</feature>
<evidence type="ECO:0000256" key="4">
    <source>
        <dbReference type="ARBA" id="ARBA00022989"/>
    </source>
</evidence>
<dbReference type="PANTHER" id="PTHR23504">
    <property type="entry name" value="MAJOR FACILITATOR SUPERFAMILY DOMAIN-CONTAINING PROTEIN 10"/>
    <property type="match status" value="1"/>
</dbReference>
<sequence length="576" mass="62275">MTSNHQGPKLPVQQLAILGIARFAEPLALTSVFPYLPEMIASFGVEKTEIARWAGFTGAIFSVAQSITAVGWGKASDRFGRKPILLLGLANTAACFLLWGIATSLPMAIIIRAIMGGGNGNVGIIRTMVAEMVPERSLQPRAFSIMPLVWSIGSVFGPAFGGFFARPADQYPNLFGHMEFFKRYPFALPNLMACVIFFISFTTGLLFLKETLHAKRHQRDWGLVLGEKLTRPFKRSSKRSTGRRMSFVDAEASAPLLAQPSAGSSSDNLAAAAVPKEAEKARYGDIFTRQTSIGLVSYTILALHSVAYDQVLPVFLNYPVVVPDETNTRLPFWFTGGFGLSSDKIGTIYTIYGIACGVIQFLLFPVLCARFGVLKCYRVGSLLFPLVYFLTPYTALVQSATLRYVLFLSIMLVKGFAVIIGFPCVTILLTNSASSLRILGTLNGFATTFSALGRAAGPAAAGAVFSWGVRHGYSVAPWFMLGLIAAAGAAVPFWMVEGKGFAQQNEAAVEEEEAEGGETESLLRREQGEAGDDDDDDVTVLEAVNEASESGSDVDEERRRRKKTAANGSYGTMSRG</sequence>